<name>A0AAJ2H3T7_9HYPH</name>
<protein>
    <submittedName>
        <fullName evidence="1">Uncharacterized protein</fullName>
    </submittedName>
</protein>
<evidence type="ECO:0000313" key="1">
    <source>
        <dbReference type="EMBL" id="MDR9778707.1"/>
    </source>
</evidence>
<accession>A0AAJ2H3T7</accession>
<dbReference type="AlphaFoldDB" id="A0AAJ2H3T7"/>
<organism evidence="1 2">
    <name type="scientific">Rhizobium hidalgonense</name>
    <dbReference type="NCBI Taxonomy" id="1538159"/>
    <lineage>
        <taxon>Bacteria</taxon>
        <taxon>Pseudomonadati</taxon>
        <taxon>Pseudomonadota</taxon>
        <taxon>Alphaproteobacteria</taxon>
        <taxon>Hyphomicrobiales</taxon>
        <taxon>Rhizobiaceae</taxon>
        <taxon>Rhizobium/Agrobacterium group</taxon>
        <taxon>Rhizobium</taxon>
    </lineage>
</organism>
<dbReference type="InterPro" id="IPR029044">
    <property type="entry name" value="Nucleotide-diphossugar_trans"/>
</dbReference>
<gene>
    <name evidence="1" type="ORF">RJJ65_39880</name>
</gene>
<comment type="caution">
    <text evidence="1">The sequence shown here is derived from an EMBL/GenBank/DDBJ whole genome shotgun (WGS) entry which is preliminary data.</text>
</comment>
<dbReference type="Gene3D" id="3.90.550.10">
    <property type="entry name" value="Spore Coat Polysaccharide Biosynthesis Protein SpsA, Chain A"/>
    <property type="match status" value="1"/>
</dbReference>
<feature type="non-terminal residue" evidence="1">
    <location>
        <position position="1"/>
    </location>
</feature>
<dbReference type="Proteomes" id="UP001268610">
    <property type="component" value="Unassembled WGS sequence"/>
</dbReference>
<reference evidence="1" key="1">
    <citation type="submission" date="2023-04" db="EMBL/GenBank/DDBJ databases">
        <title>Genomic characterization of faba bean (Vicia faba) microsymbionts in Mexican soils.</title>
        <authorList>
            <person name="Rivera Orduna F.N."/>
            <person name="Guevara-Luna J."/>
            <person name="Yan J."/>
            <person name="Arroyo-Herrera I."/>
            <person name="Li Y."/>
            <person name="Vasquez-Murrieta M.S."/>
            <person name="Wang E.T."/>
        </authorList>
    </citation>
    <scope>NUCLEOTIDE SEQUENCE</scope>
    <source>
        <strain evidence="1">CH26</strain>
    </source>
</reference>
<proteinExistence type="predicted"/>
<evidence type="ECO:0000313" key="2">
    <source>
        <dbReference type="Proteomes" id="UP001268610"/>
    </source>
</evidence>
<sequence>LAEGLTEQGEFYIAPLYNQAIADGHYIELLHCHNFTGLGTPEELKAAWHDIPQRLGQQTLPLAI</sequence>
<dbReference type="EMBL" id="JAVLSF010001117">
    <property type="protein sequence ID" value="MDR9778707.1"/>
    <property type="molecule type" value="Genomic_DNA"/>
</dbReference>